<sequence>MFKYMLKGIFMMLPVILSITFLVFLILSISPGDPALMNLVGQATAAEIAEKQMEK</sequence>
<name>A0A6P1TH54_9FIRM</name>
<reference evidence="1 2" key="1">
    <citation type="submission" date="2020-01" db="EMBL/GenBank/DDBJ databases">
        <title>Genome analysis of Anaerocolumna sp. CBA3638.</title>
        <authorList>
            <person name="Kim J."/>
            <person name="Roh S.W."/>
        </authorList>
    </citation>
    <scope>NUCLEOTIDE SEQUENCE [LARGE SCALE GENOMIC DNA]</scope>
    <source>
        <strain evidence="1 2">CBA3638</strain>
    </source>
</reference>
<organism evidence="1 2">
    <name type="scientific">Anaerocolumna sedimenticola</name>
    <dbReference type="NCBI Taxonomy" id="2696063"/>
    <lineage>
        <taxon>Bacteria</taxon>
        <taxon>Bacillati</taxon>
        <taxon>Bacillota</taxon>
        <taxon>Clostridia</taxon>
        <taxon>Lachnospirales</taxon>
        <taxon>Lachnospiraceae</taxon>
        <taxon>Anaerocolumna</taxon>
    </lineage>
</organism>
<proteinExistence type="predicted"/>
<gene>
    <name evidence="1" type="ORF">Ana3638_01520</name>
</gene>
<dbReference type="RefSeq" id="WP_161836401.1">
    <property type="nucleotide sequence ID" value="NZ_CP048000.1"/>
</dbReference>
<accession>A0A6P1TH54</accession>
<evidence type="ECO:0000313" key="2">
    <source>
        <dbReference type="Proteomes" id="UP000464314"/>
    </source>
</evidence>
<dbReference type="EMBL" id="CP048000">
    <property type="protein sequence ID" value="QHQ59637.1"/>
    <property type="molecule type" value="Genomic_DNA"/>
</dbReference>
<evidence type="ECO:0008006" key="3">
    <source>
        <dbReference type="Google" id="ProtNLM"/>
    </source>
</evidence>
<dbReference type="KEGG" id="anr:Ana3638_01520"/>
<dbReference type="Proteomes" id="UP000464314">
    <property type="component" value="Chromosome"/>
</dbReference>
<evidence type="ECO:0000313" key="1">
    <source>
        <dbReference type="EMBL" id="QHQ59637.1"/>
    </source>
</evidence>
<protein>
    <recommendedName>
        <fullName evidence="3">Peptide ABC transporter permease</fullName>
    </recommendedName>
</protein>
<dbReference type="AlphaFoldDB" id="A0A6P1TH54"/>
<keyword evidence="2" id="KW-1185">Reference proteome</keyword>